<protein>
    <submittedName>
        <fullName evidence="1">Uncharacterized protein</fullName>
    </submittedName>
</protein>
<sequence>MAMKFGIDQIRESCREKQVKLKNLRGRVLISKSRIRVLYIPSRLHKSDVIVRYLEWWKQSVHDGKDGSGSLKCLDIMGSSFKGKNLYHYPLYPPGFNPKCQHIEVLDFDEEDDLTLKEFFIHNNKLKIVDHRIDERSNKTQELMWKSFDKQIKNTMLYIPSRLHKPDVTCKILRMVEESVYGRKDGSEV</sequence>
<dbReference type="AlphaFoldDB" id="A0AAV1R5K7"/>
<accession>A0AAV1R5K7</accession>
<gene>
    <name evidence="1" type="ORF">DCAF_LOCUS5984</name>
</gene>
<proteinExistence type="predicted"/>
<comment type="caution">
    <text evidence="1">The sequence shown here is derived from an EMBL/GenBank/DDBJ whole genome shotgun (WGS) entry which is preliminary data.</text>
</comment>
<evidence type="ECO:0000313" key="2">
    <source>
        <dbReference type="Proteomes" id="UP001314170"/>
    </source>
</evidence>
<dbReference type="Proteomes" id="UP001314170">
    <property type="component" value="Unassembled WGS sequence"/>
</dbReference>
<organism evidence="1 2">
    <name type="scientific">Dovyalis caffra</name>
    <dbReference type="NCBI Taxonomy" id="77055"/>
    <lineage>
        <taxon>Eukaryota</taxon>
        <taxon>Viridiplantae</taxon>
        <taxon>Streptophyta</taxon>
        <taxon>Embryophyta</taxon>
        <taxon>Tracheophyta</taxon>
        <taxon>Spermatophyta</taxon>
        <taxon>Magnoliopsida</taxon>
        <taxon>eudicotyledons</taxon>
        <taxon>Gunneridae</taxon>
        <taxon>Pentapetalae</taxon>
        <taxon>rosids</taxon>
        <taxon>fabids</taxon>
        <taxon>Malpighiales</taxon>
        <taxon>Salicaceae</taxon>
        <taxon>Flacourtieae</taxon>
        <taxon>Dovyalis</taxon>
    </lineage>
</organism>
<evidence type="ECO:0000313" key="1">
    <source>
        <dbReference type="EMBL" id="CAK7328263.1"/>
    </source>
</evidence>
<reference evidence="1 2" key="1">
    <citation type="submission" date="2024-01" db="EMBL/GenBank/DDBJ databases">
        <authorList>
            <person name="Waweru B."/>
        </authorList>
    </citation>
    <scope>NUCLEOTIDE SEQUENCE [LARGE SCALE GENOMIC DNA]</scope>
</reference>
<keyword evidence="2" id="KW-1185">Reference proteome</keyword>
<name>A0AAV1R5K7_9ROSI</name>
<dbReference type="EMBL" id="CAWUPB010000893">
    <property type="protein sequence ID" value="CAK7328263.1"/>
    <property type="molecule type" value="Genomic_DNA"/>
</dbReference>